<dbReference type="EMBL" id="JAFNEN010000600">
    <property type="protein sequence ID" value="KAG8179825.1"/>
    <property type="molecule type" value="Genomic_DNA"/>
</dbReference>
<proteinExistence type="predicted"/>
<keyword evidence="3" id="KW-1185">Reference proteome</keyword>
<organism evidence="2 3">
    <name type="scientific">Oedothorax gibbosus</name>
    <dbReference type="NCBI Taxonomy" id="931172"/>
    <lineage>
        <taxon>Eukaryota</taxon>
        <taxon>Metazoa</taxon>
        <taxon>Ecdysozoa</taxon>
        <taxon>Arthropoda</taxon>
        <taxon>Chelicerata</taxon>
        <taxon>Arachnida</taxon>
        <taxon>Araneae</taxon>
        <taxon>Araneomorphae</taxon>
        <taxon>Entelegynae</taxon>
        <taxon>Araneoidea</taxon>
        <taxon>Linyphiidae</taxon>
        <taxon>Erigoninae</taxon>
        <taxon>Oedothorax</taxon>
    </lineage>
</organism>
<feature type="compositionally biased region" description="Pro residues" evidence="1">
    <location>
        <begin position="74"/>
        <end position="95"/>
    </location>
</feature>
<dbReference type="Proteomes" id="UP000827092">
    <property type="component" value="Unassembled WGS sequence"/>
</dbReference>
<accession>A0AAV6U889</accession>
<protein>
    <submittedName>
        <fullName evidence="2">Uncharacterized protein</fullName>
    </submittedName>
</protein>
<evidence type="ECO:0000256" key="1">
    <source>
        <dbReference type="SAM" id="MobiDB-lite"/>
    </source>
</evidence>
<comment type="caution">
    <text evidence="2">The sequence shown here is derived from an EMBL/GenBank/DDBJ whole genome shotgun (WGS) entry which is preliminary data.</text>
</comment>
<evidence type="ECO:0000313" key="2">
    <source>
        <dbReference type="EMBL" id="KAG8179825.1"/>
    </source>
</evidence>
<dbReference type="AlphaFoldDB" id="A0AAV6U889"/>
<evidence type="ECO:0000313" key="3">
    <source>
        <dbReference type="Proteomes" id="UP000827092"/>
    </source>
</evidence>
<reference evidence="2 3" key="1">
    <citation type="journal article" date="2022" name="Nat. Ecol. Evol.">
        <title>A masculinizing supergene underlies an exaggerated male reproductive morph in a spider.</title>
        <authorList>
            <person name="Hendrickx F."/>
            <person name="De Corte Z."/>
            <person name="Sonet G."/>
            <person name="Van Belleghem S.M."/>
            <person name="Kostlbacher S."/>
            <person name="Vangestel C."/>
        </authorList>
    </citation>
    <scope>NUCLEOTIDE SEQUENCE [LARGE SCALE GENOMIC DNA]</scope>
    <source>
        <strain evidence="2">W744_W776</strain>
    </source>
</reference>
<name>A0AAV6U889_9ARAC</name>
<sequence>MGSINNANWVICRLGKGDWTFGKVEKNNQKSVLVNCIPIAVSHQITAHWRNWRRTPHCNPNSLNDGRPVYLNGQPPPPPPPGVNFDSPPPLTRTD</sequence>
<feature type="region of interest" description="Disordered" evidence="1">
    <location>
        <begin position="58"/>
        <end position="95"/>
    </location>
</feature>
<gene>
    <name evidence="2" type="ORF">JTE90_020808</name>
</gene>